<keyword evidence="5 10" id="KW-0418">Kinase</keyword>
<dbReference type="GO" id="GO:0005737">
    <property type="term" value="C:cytoplasm"/>
    <property type="evidence" value="ECO:0007669"/>
    <property type="project" value="TreeGrafter"/>
</dbReference>
<evidence type="ECO:0000256" key="8">
    <source>
        <dbReference type="ARBA" id="ARBA00048679"/>
    </source>
</evidence>
<sequence length="452" mass="50802">MARRLATPLQPREFPTTGFEVIDPADKVEEEQLPSYQPTAYYPMRIGEVVRNRYQVVAKLGYGVTSTVWLARDLRDGTYWTLKVHINTLEHNQELVIFRHLIDYAATLRASAAKSANRSTEGNEYLGRDYVRTLHDSFRLTGPHGEHDVFVLTPLGMSVRTLQETQKSGVFPQTFVTGAIDQLLLGLVYLHEADVVHTDIHSDNLLISLVDNSILAAIEEDEMKTPVARKRVDDDSFVYVSRYMLGGKGHLVICDFGQARIGGRHTASAMPVPYRAPEILLHLPWGHAVDMWSVGLLASYFSSAFSFSASFSSFLTERCPLTVLQAWDLLERESLFRVYDADSEATNTAHHLAAMTALLGPPPPEFLSKSPETEKYWDAEGRWHGPVPLPPSRNFASRITTLTGDDKENCVFFLECCLSWLPEERLPPLKAYVLPWLRGGTMEDCLARMGLS</sequence>
<dbReference type="PANTHER" id="PTHR47634">
    <property type="entry name" value="PROTEIN KINASE DOMAIN-CONTAINING PROTEIN-RELATED"/>
    <property type="match status" value="1"/>
</dbReference>
<evidence type="ECO:0000256" key="7">
    <source>
        <dbReference type="ARBA" id="ARBA00047899"/>
    </source>
</evidence>
<dbReference type="InterPro" id="IPR051334">
    <property type="entry name" value="SRPK"/>
</dbReference>
<dbReference type="SMART" id="SM00220">
    <property type="entry name" value="S_TKc"/>
    <property type="match status" value="1"/>
</dbReference>
<dbReference type="GO" id="GO:0050684">
    <property type="term" value="P:regulation of mRNA processing"/>
    <property type="evidence" value="ECO:0007669"/>
    <property type="project" value="TreeGrafter"/>
</dbReference>
<dbReference type="PROSITE" id="PS50011">
    <property type="entry name" value="PROTEIN_KINASE_DOM"/>
    <property type="match status" value="1"/>
</dbReference>
<keyword evidence="11" id="KW-1185">Reference proteome</keyword>
<dbReference type="Pfam" id="PF00069">
    <property type="entry name" value="Pkinase"/>
    <property type="match status" value="1"/>
</dbReference>
<dbReference type="InterPro" id="IPR000719">
    <property type="entry name" value="Prot_kinase_dom"/>
</dbReference>
<organism evidence="10 11">
    <name type="scientific">Niveomyces insectorum RCEF 264</name>
    <dbReference type="NCBI Taxonomy" id="1081102"/>
    <lineage>
        <taxon>Eukaryota</taxon>
        <taxon>Fungi</taxon>
        <taxon>Dikarya</taxon>
        <taxon>Ascomycota</taxon>
        <taxon>Pezizomycotina</taxon>
        <taxon>Sordariomycetes</taxon>
        <taxon>Hypocreomycetidae</taxon>
        <taxon>Hypocreales</taxon>
        <taxon>Cordycipitaceae</taxon>
        <taxon>Niveomyces</taxon>
    </lineage>
</organism>
<evidence type="ECO:0000256" key="1">
    <source>
        <dbReference type="ARBA" id="ARBA00012513"/>
    </source>
</evidence>
<dbReference type="EMBL" id="AZHD01000029">
    <property type="protein sequence ID" value="OAA53454.1"/>
    <property type="molecule type" value="Genomic_DNA"/>
</dbReference>
<evidence type="ECO:0000259" key="9">
    <source>
        <dbReference type="PROSITE" id="PS50011"/>
    </source>
</evidence>
<evidence type="ECO:0000256" key="4">
    <source>
        <dbReference type="ARBA" id="ARBA00022741"/>
    </source>
</evidence>
<comment type="catalytic activity">
    <reaction evidence="8">
        <text>L-seryl-[protein] + ATP = O-phospho-L-seryl-[protein] + ADP + H(+)</text>
        <dbReference type="Rhea" id="RHEA:17989"/>
        <dbReference type="Rhea" id="RHEA-COMP:9863"/>
        <dbReference type="Rhea" id="RHEA-COMP:11604"/>
        <dbReference type="ChEBI" id="CHEBI:15378"/>
        <dbReference type="ChEBI" id="CHEBI:29999"/>
        <dbReference type="ChEBI" id="CHEBI:30616"/>
        <dbReference type="ChEBI" id="CHEBI:83421"/>
        <dbReference type="ChEBI" id="CHEBI:456216"/>
        <dbReference type="EC" id="2.7.11.1"/>
    </reaction>
</comment>
<reference evidence="10 11" key="1">
    <citation type="journal article" date="2016" name="Genome Biol. Evol.">
        <title>Divergent and convergent evolution of fungal pathogenicity.</title>
        <authorList>
            <person name="Shang Y."/>
            <person name="Xiao G."/>
            <person name="Zheng P."/>
            <person name="Cen K."/>
            <person name="Zhan S."/>
            <person name="Wang C."/>
        </authorList>
    </citation>
    <scope>NUCLEOTIDE SEQUENCE [LARGE SCALE GENOMIC DNA]</scope>
    <source>
        <strain evidence="10 11">RCEF 264</strain>
    </source>
</reference>
<feature type="domain" description="Protein kinase" evidence="9">
    <location>
        <begin position="54"/>
        <end position="437"/>
    </location>
</feature>
<keyword evidence="2" id="KW-0723">Serine/threonine-protein kinase</keyword>
<evidence type="ECO:0000313" key="10">
    <source>
        <dbReference type="EMBL" id="OAA53454.1"/>
    </source>
</evidence>
<dbReference type="STRING" id="1081102.A0A167LSP7"/>
<dbReference type="GO" id="GO:0005634">
    <property type="term" value="C:nucleus"/>
    <property type="evidence" value="ECO:0007669"/>
    <property type="project" value="TreeGrafter"/>
</dbReference>
<protein>
    <recommendedName>
        <fullName evidence="1">non-specific serine/threonine protein kinase</fullName>
        <ecNumber evidence="1">2.7.11.1</ecNumber>
    </recommendedName>
</protein>
<dbReference type="AlphaFoldDB" id="A0A167LSP7"/>
<accession>A0A167LSP7</accession>
<dbReference type="Gene3D" id="1.10.510.10">
    <property type="entry name" value="Transferase(Phosphotransferase) domain 1"/>
    <property type="match status" value="2"/>
</dbReference>
<dbReference type="GO" id="GO:0004674">
    <property type="term" value="F:protein serine/threonine kinase activity"/>
    <property type="evidence" value="ECO:0007669"/>
    <property type="project" value="UniProtKB-KW"/>
</dbReference>
<dbReference type="OrthoDB" id="4866881at2759"/>
<dbReference type="PANTHER" id="PTHR47634:SF9">
    <property type="entry name" value="PROTEIN KINASE DOMAIN-CONTAINING PROTEIN-RELATED"/>
    <property type="match status" value="1"/>
</dbReference>
<keyword evidence="4" id="KW-0547">Nucleotide-binding</keyword>
<evidence type="ECO:0000256" key="6">
    <source>
        <dbReference type="ARBA" id="ARBA00022840"/>
    </source>
</evidence>
<dbReference type="Proteomes" id="UP000076874">
    <property type="component" value="Unassembled WGS sequence"/>
</dbReference>
<dbReference type="EC" id="2.7.11.1" evidence="1"/>
<evidence type="ECO:0000256" key="5">
    <source>
        <dbReference type="ARBA" id="ARBA00022777"/>
    </source>
</evidence>
<keyword evidence="3" id="KW-0808">Transferase</keyword>
<dbReference type="Gene3D" id="3.30.200.20">
    <property type="entry name" value="Phosphorylase Kinase, domain 1"/>
    <property type="match status" value="1"/>
</dbReference>
<comment type="caution">
    <text evidence="10">The sequence shown here is derived from an EMBL/GenBank/DDBJ whole genome shotgun (WGS) entry which is preliminary data.</text>
</comment>
<evidence type="ECO:0000256" key="2">
    <source>
        <dbReference type="ARBA" id="ARBA00022527"/>
    </source>
</evidence>
<keyword evidence="6" id="KW-0067">ATP-binding</keyword>
<dbReference type="GO" id="GO:0005524">
    <property type="term" value="F:ATP binding"/>
    <property type="evidence" value="ECO:0007669"/>
    <property type="project" value="UniProtKB-KW"/>
</dbReference>
<evidence type="ECO:0000313" key="11">
    <source>
        <dbReference type="Proteomes" id="UP000076874"/>
    </source>
</evidence>
<gene>
    <name evidence="10" type="ORF">SPI_09382</name>
</gene>
<dbReference type="GO" id="GO:0000245">
    <property type="term" value="P:spliceosomal complex assembly"/>
    <property type="evidence" value="ECO:0007669"/>
    <property type="project" value="TreeGrafter"/>
</dbReference>
<name>A0A167LSP7_9HYPO</name>
<comment type="catalytic activity">
    <reaction evidence="7">
        <text>L-threonyl-[protein] + ATP = O-phospho-L-threonyl-[protein] + ADP + H(+)</text>
        <dbReference type="Rhea" id="RHEA:46608"/>
        <dbReference type="Rhea" id="RHEA-COMP:11060"/>
        <dbReference type="Rhea" id="RHEA-COMP:11605"/>
        <dbReference type="ChEBI" id="CHEBI:15378"/>
        <dbReference type="ChEBI" id="CHEBI:30013"/>
        <dbReference type="ChEBI" id="CHEBI:30616"/>
        <dbReference type="ChEBI" id="CHEBI:61977"/>
        <dbReference type="ChEBI" id="CHEBI:456216"/>
        <dbReference type="EC" id="2.7.11.1"/>
    </reaction>
</comment>
<dbReference type="InterPro" id="IPR011009">
    <property type="entry name" value="Kinase-like_dom_sf"/>
</dbReference>
<dbReference type="SUPFAM" id="SSF56112">
    <property type="entry name" value="Protein kinase-like (PK-like)"/>
    <property type="match status" value="1"/>
</dbReference>
<evidence type="ECO:0000256" key="3">
    <source>
        <dbReference type="ARBA" id="ARBA00022679"/>
    </source>
</evidence>
<proteinExistence type="predicted"/>